<sequence length="325" mass="37636">MHAQNWNMPSSVLHFIVPQVVWKFIHEQLQDPDKGTEYLQGEYHGNSIDEQLIAVCWALVTIYHMLFITRQHPQWEKEESRPTGTVATQNVAEPEEQPMPVTVTPIQKKKSKPKSVHIVRDEEESSAEGPGLDGYSGDRVTGEQPGRRDLGVWIDRRLNMSQQCAQVAKKDNGILVCIKNSVTSRTREVILSLYSALVRLHLEYCVQFWATRFRKNIEVLKRVQRRPVRMVKGGLEHKSYEERLRELGLFSLKKRMLWGDLIALYNYLKGNCSQAKLGLFFQETSNRTGGHSLKLYQGRFRLDISETFFYRESNQELEWAAQVDG</sequence>
<evidence type="ECO:0000313" key="2">
    <source>
        <dbReference type="EMBL" id="KAJ7408956.1"/>
    </source>
</evidence>
<dbReference type="Proteomes" id="UP001145742">
    <property type="component" value="Unassembled WGS sequence"/>
</dbReference>
<proteinExistence type="predicted"/>
<gene>
    <name evidence="2" type="ORF">WISP_117675</name>
</gene>
<dbReference type="PANTHER" id="PTHR33332">
    <property type="entry name" value="REVERSE TRANSCRIPTASE DOMAIN-CONTAINING PROTEIN"/>
    <property type="match status" value="1"/>
</dbReference>
<dbReference type="EMBL" id="WHWB01034508">
    <property type="protein sequence ID" value="KAJ7408956.1"/>
    <property type="molecule type" value="Genomic_DNA"/>
</dbReference>
<feature type="compositionally biased region" description="Basic residues" evidence="1">
    <location>
        <begin position="107"/>
        <end position="117"/>
    </location>
</feature>
<organism evidence="2 3">
    <name type="scientific">Willisornis vidua</name>
    <name type="common">Xingu scale-backed antbird</name>
    <dbReference type="NCBI Taxonomy" id="1566151"/>
    <lineage>
        <taxon>Eukaryota</taxon>
        <taxon>Metazoa</taxon>
        <taxon>Chordata</taxon>
        <taxon>Craniata</taxon>
        <taxon>Vertebrata</taxon>
        <taxon>Euteleostomi</taxon>
        <taxon>Archelosauria</taxon>
        <taxon>Archosauria</taxon>
        <taxon>Dinosauria</taxon>
        <taxon>Saurischia</taxon>
        <taxon>Theropoda</taxon>
        <taxon>Coelurosauria</taxon>
        <taxon>Aves</taxon>
        <taxon>Neognathae</taxon>
        <taxon>Neoaves</taxon>
        <taxon>Telluraves</taxon>
        <taxon>Australaves</taxon>
        <taxon>Passeriformes</taxon>
        <taxon>Thamnophilidae</taxon>
        <taxon>Willisornis</taxon>
    </lineage>
</organism>
<evidence type="ECO:0000313" key="3">
    <source>
        <dbReference type="Proteomes" id="UP001145742"/>
    </source>
</evidence>
<accession>A0ABQ9CTH7</accession>
<feature type="region of interest" description="Disordered" evidence="1">
    <location>
        <begin position="104"/>
        <end position="144"/>
    </location>
</feature>
<keyword evidence="3" id="KW-1185">Reference proteome</keyword>
<evidence type="ECO:0000256" key="1">
    <source>
        <dbReference type="SAM" id="MobiDB-lite"/>
    </source>
</evidence>
<protein>
    <submittedName>
        <fullName evidence="2">Uncharacterized protein</fullName>
    </submittedName>
</protein>
<comment type="caution">
    <text evidence="2">The sequence shown here is derived from an EMBL/GenBank/DDBJ whole genome shotgun (WGS) entry which is preliminary data.</text>
</comment>
<reference evidence="2" key="1">
    <citation type="submission" date="2019-10" db="EMBL/GenBank/DDBJ databases">
        <authorList>
            <person name="Soares A.E.R."/>
            <person name="Aleixo A."/>
            <person name="Schneider P."/>
            <person name="Miyaki C.Y."/>
            <person name="Schneider M.P."/>
            <person name="Mello C."/>
            <person name="Vasconcelos A.T.R."/>
        </authorList>
    </citation>
    <scope>NUCLEOTIDE SEQUENCE</scope>
    <source>
        <tissue evidence="2">Muscle</tissue>
    </source>
</reference>
<name>A0ABQ9CTH7_9PASS</name>